<dbReference type="RefSeq" id="WP_119315508.1">
    <property type="nucleotide sequence ID" value="NZ_QXDL01000106.1"/>
</dbReference>
<dbReference type="OrthoDB" id="9800516at2"/>
<organism evidence="3 4">
    <name type="scientific">Calidithermus terrae</name>
    <dbReference type="NCBI Taxonomy" id="1408545"/>
    <lineage>
        <taxon>Bacteria</taxon>
        <taxon>Thermotogati</taxon>
        <taxon>Deinococcota</taxon>
        <taxon>Deinococci</taxon>
        <taxon>Thermales</taxon>
        <taxon>Thermaceae</taxon>
        <taxon>Calidithermus</taxon>
    </lineage>
</organism>
<evidence type="ECO:0000313" key="3">
    <source>
        <dbReference type="EMBL" id="RIH82879.1"/>
    </source>
</evidence>
<dbReference type="EC" id="3.2.-.-" evidence="3"/>
<evidence type="ECO:0000259" key="2">
    <source>
        <dbReference type="Pfam" id="PF01965"/>
    </source>
</evidence>
<sequence>MSVIGILLEDYFDEREVIYPYYRVQEAGFEPLVIGPEPGSFHGKTPFTFEAKAAAGSVRAGDLAGLIVPGGFAPDRMRRHKAMTRLIAEVDALKKPLGAICHAGWALISAGVVKGRRLTGFSSIREDLENAGAVYLDERVVVEGHLVTAQHADDLPAFMQAFLARFD</sequence>
<dbReference type="PANTHER" id="PTHR42733">
    <property type="entry name" value="DJ-1 PROTEIN"/>
    <property type="match status" value="1"/>
</dbReference>
<dbReference type="Pfam" id="PF01965">
    <property type="entry name" value="DJ-1_PfpI"/>
    <property type="match status" value="1"/>
</dbReference>
<feature type="domain" description="DJ-1/PfpI" evidence="2">
    <location>
        <begin position="5"/>
        <end position="164"/>
    </location>
</feature>
<keyword evidence="3" id="KW-0326">Glycosidase</keyword>
<dbReference type="InterPro" id="IPR029062">
    <property type="entry name" value="Class_I_gatase-like"/>
</dbReference>
<dbReference type="EMBL" id="QXDL01000106">
    <property type="protein sequence ID" value="RIH82879.1"/>
    <property type="molecule type" value="Genomic_DNA"/>
</dbReference>
<dbReference type="AlphaFoldDB" id="A0A399EIH0"/>
<dbReference type="PANTHER" id="PTHR42733:SF13">
    <property type="entry name" value="DJ-1_PFPI DOMAIN-CONTAINING PROTEIN"/>
    <property type="match status" value="1"/>
</dbReference>
<evidence type="ECO:0000313" key="4">
    <source>
        <dbReference type="Proteomes" id="UP000265715"/>
    </source>
</evidence>
<dbReference type="PROSITE" id="PS51276">
    <property type="entry name" value="PEPTIDASE_C56_PFPI"/>
    <property type="match status" value="1"/>
</dbReference>
<comment type="similarity">
    <text evidence="1">Belongs to the peptidase C56 family.</text>
</comment>
<comment type="caution">
    <text evidence="3">The sequence shown here is derived from an EMBL/GenBank/DDBJ whole genome shotgun (WGS) entry which is preliminary data.</text>
</comment>
<dbReference type="CDD" id="cd03134">
    <property type="entry name" value="GATase1_PfpI_like"/>
    <property type="match status" value="1"/>
</dbReference>
<protein>
    <submittedName>
        <fullName evidence="3">General stress protein 18</fullName>
        <ecNumber evidence="3">3.2.-.-</ecNumber>
    </submittedName>
</protein>
<dbReference type="InterPro" id="IPR002818">
    <property type="entry name" value="DJ-1/PfpI"/>
</dbReference>
<name>A0A399EIH0_9DEIN</name>
<dbReference type="Proteomes" id="UP000265715">
    <property type="component" value="Unassembled WGS sequence"/>
</dbReference>
<keyword evidence="4" id="KW-1185">Reference proteome</keyword>
<dbReference type="InterPro" id="IPR006286">
    <property type="entry name" value="C56_PfpI-like"/>
</dbReference>
<dbReference type="SUPFAM" id="SSF52317">
    <property type="entry name" value="Class I glutamine amidotransferase-like"/>
    <property type="match status" value="1"/>
</dbReference>
<keyword evidence="3" id="KW-0378">Hydrolase</keyword>
<reference evidence="3 4" key="1">
    <citation type="submission" date="2018-08" db="EMBL/GenBank/DDBJ databases">
        <title>Meiothermus terrae DSM 26712 genome sequencing project.</title>
        <authorList>
            <person name="Da Costa M.S."/>
            <person name="Albuquerque L."/>
            <person name="Raposo P."/>
            <person name="Froufe H.J.C."/>
            <person name="Barroso C.S."/>
            <person name="Egas C."/>
        </authorList>
    </citation>
    <scope>NUCLEOTIDE SEQUENCE [LARGE SCALE GENOMIC DNA]</scope>
    <source>
        <strain evidence="3 4">DSM 26712</strain>
    </source>
</reference>
<dbReference type="GO" id="GO:0016798">
    <property type="term" value="F:hydrolase activity, acting on glycosyl bonds"/>
    <property type="evidence" value="ECO:0007669"/>
    <property type="project" value="UniProtKB-KW"/>
</dbReference>
<gene>
    <name evidence="3" type="primary">yfkM</name>
    <name evidence="3" type="ORF">Mterra_02488</name>
</gene>
<dbReference type="Gene3D" id="3.40.50.880">
    <property type="match status" value="1"/>
</dbReference>
<evidence type="ECO:0000256" key="1">
    <source>
        <dbReference type="ARBA" id="ARBA00008542"/>
    </source>
</evidence>
<proteinExistence type="inferred from homology"/>
<accession>A0A399EIH0</accession>